<keyword evidence="2" id="KW-0812">Transmembrane</keyword>
<keyword evidence="2" id="KW-0472">Membrane</keyword>
<keyword evidence="2" id="KW-1133">Transmembrane helix</keyword>
<dbReference type="RefSeq" id="WP_345583365.1">
    <property type="nucleotide sequence ID" value="NZ_BAABLV010000036.1"/>
</dbReference>
<organism evidence="3 4">
    <name type="scientific">Tessaracoccus lubricantis</name>
    <dbReference type="NCBI Taxonomy" id="545543"/>
    <lineage>
        <taxon>Bacteria</taxon>
        <taxon>Bacillati</taxon>
        <taxon>Actinomycetota</taxon>
        <taxon>Actinomycetes</taxon>
        <taxon>Propionibacteriales</taxon>
        <taxon>Propionibacteriaceae</taxon>
        <taxon>Tessaracoccus</taxon>
    </lineage>
</organism>
<sequence>MSWPAVPLRSTLGDWAGRTIAAGGPGDLGRPTTALLQIGKPTRSGHVRVVHTDMAHEKLDPPSDVTLPADLTVSEAVLALAHVRPDRAAVPPKVKGMRSQNPTAGRRWLGAAVAAIVVLAVVLGQPMLLLSALLPGIVLLVSRSFHSAAVTAGMKPRVFDGATEVLASGVHGRLPVDHTEVDAAGLSPRSRVDLVKERLGGLRTDIVYRIENSALFDAAVPQTERLELALLSWDEGSPEATQLATEVERAFDEARRHAEDLGLDHLPTTARDSGRRAARAAHAALHGDTPGEREAARRRVADILGSLALYSLPPVDLAAPSLIGRRKEIEPR</sequence>
<dbReference type="EMBL" id="BAABLV010000036">
    <property type="protein sequence ID" value="GAA4904878.1"/>
    <property type="molecule type" value="Genomic_DNA"/>
</dbReference>
<keyword evidence="4" id="KW-1185">Reference proteome</keyword>
<feature type="region of interest" description="Disordered" evidence="1">
    <location>
        <begin position="265"/>
        <end position="294"/>
    </location>
</feature>
<comment type="caution">
    <text evidence="3">The sequence shown here is derived from an EMBL/GenBank/DDBJ whole genome shotgun (WGS) entry which is preliminary data.</text>
</comment>
<gene>
    <name evidence="3" type="ORF">GCM10025789_25130</name>
</gene>
<evidence type="ECO:0000256" key="1">
    <source>
        <dbReference type="SAM" id="MobiDB-lite"/>
    </source>
</evidence>
<proteinExistence type="predicted"/>
<name>A0ABP9FJ14_9ACTN</name>
<reference evidence="4" key="1">
    <citation type="journal article" date="2019" name="Int. J. Syst. Evol. Microbiol.">
        <title>The Global Catalogue of Microorganisms (GCM) 10K type strain sequencing project: providing services to taxonomists for standard genome sequencing and annotation.</title>
        <authorList>
            <consortium name="The Broad Institute Genomics Platform"/>
            <consortium name="The Broad Institute Genome Sequencing Center for Infectious Disease"/>
            <person name="Wu L."/>
            <person name="Ma J."/>
        </authorList>
    </citation>
    <scope>NUCLEOTIDE SEQUENCE [LARGE SCALE GENOMIC DNA]</scope>
    <source>
        <strain evidence="4">JCM 19125</strain>
    </source>
</reference>
<evidence type="ECO:0000313" key="4">
    <source>
        <dbReference type="Proteomes" id="UP001501521"/>
    </source>
</evidence>
<accession>A0ABP9FJ14</accession>
<dbReference type="Proteomes" id="UP001501521">
    <property type="component" value="Unassembled WGS sequence"/>
</dbReference>
<evidence type="ECO:0008006" key="5">
    <source>
        <dbReference type="Google" id="ProtNLM"/>
    </source>
</evidence>
<feature type="transmembrane region" description="Helical" evidence="2">
    <location>
        <begin position="108"/>
        <end position="141"/>
    </location>
</feature>
<protein>
    <recommendedName>
        <fullName evidence="5">DUF4129 domain-containing protein</fullName>
    </recommendedName>
</protein>
<evidence type="ECO:0000313" key="3">
    <source>
        <dbReference type="EMBL" id="GAA4904878.1"/>
    </source>
</evidence>
<evidence type="ECO:0000256" key="2">
    <source>
        <dbReference type="SAM" id="Phobius"/>
    </source>
</evidence>